<dbReference type="EMBL" id="CP000617">
    <property type="protein sequence ID" value="ABO59515.1"/>
    <property type="molecule type" value="Genomic_DNA"/>
</dbReference>
<dbReference type="AlphaFoldDB" id="A4JTB2"/>
<gene>
    <name evidence="1" type="ordered locus">Bcep1808_6623</name>
</gene>
<dbReference type="Proteomes" id="UP000002287">
    <property type="component" value="Plasmid pBVIE01"/>
</dbReference>
<dbReference type="NCBIfam" id="TIGR02742">
    <property type="entry name" value="TrbC_Ftype"/>
    <property type="match status" value="1"/>
</dbReference>
<sequence>MTAISAGAQSLQMPSDAQIRAQMAKQQQDASAVLAQKVVPVKPGTFKADVPVIKAPPPVRTQSLDEVMQQYAEAKKGPQIKRGASDLIIFVSFSMPKEVLTELARQARASGAVMVVRGFKDGSLMETKRAALEVNRAGAPWEIHPELFKAFKVKTVPTFVVANAEAESVLDDGCSPEASYSSVSGDISVDVALDTIRRRAQPAIAKMAENRIAMIRARNQQGSLH</sequence>
<reference evidence="1 2" key="1">
    <citation type="submission" date="2007-03" db="EMBL/GenBank/DDBJ databases">
        <title>Complete sequence of plasmid pBVIE01 of Burkholderia vietnamiensis G4.</title>
        <authorList>
            <consortium name="US DOE Joint Genome Institute"/>
            <person name="Copeland A."/>
            <person name="Lucas S."/>
            <person name="Lapidus A."/>
            <person name="Barry K."/>
            <person name="Detter J.C."/>
            <person name="Glavina del Rio T."/>
            <person name="Hammon N."/>
            <person name="Israni S."/>
            <person name="Dalin E."/>
            <person name="Tice H."/>
            <person name="Pitluck S."/>
            <person name="Chain P."/>
            <person name="Malfatti S."/>
            <person name="Shin M."/>
            <person name="Vergez L."/>
            <person name="Schmutz J."/>
            <person name="Larimer F."/>
            <person name="Land M."/>
            <person name="Hauser L."/>
            <person name="Kyrpides N."/>
            <person name="Tiedje J."/>
            <person name="Richardson P."/>
        </authorList>
    </citation>
    <scope>NUCLEOTIDE SEQUENCE [LARGE SCALE GENOMIC DNA]</scope>
    <source>
        <strain evidence="2">G4 / LMG 22486</strain>
        <plasmid evidence="1 2">pBVIE01</plasmid>
    </source>
</reference>
<evidence type="ECO:0000313" key="1">
    <source>
        <dbReference type="EMBL" id="ABO59515.1"/>
    </source>
</evidence>
<protein>
    <recommendedName>
        <fullName evidence="3">Type-F conjugative transfer system pilin assembly protein TrbC</fullName>
    </recommendedName>
</protein>
<dbReference type="HOGENOM" id="CLU_091617_0_0_4"/>
<geneLocation type="plasmid" evidence="1 2">
    <name>pBVIE01</name>
</geneLocation>
<dbReference type="InterPro" id="IPR014113">
    <property type="entry name" value="T4SS_TrbC_subgr"/>
</dbReference>
<proteinExistence type="predicted"/>
<evidence type="ECO:0000313" key="2">
    <source>
        <dbReference type="Proteomes" id="UP000002287"/>
    </source>
</evidence>
<dbReference type="InterPro" id="IPR019106">
    <property type="entry name" value="T4SS_TrbC"/>
</dbReference>
<keyword evidence="1" id="KW-0614">Plasmid</keyword>
<evidence type="ECO:0008006" key="3">
    <source>
        <dbReference type="Google" id="ProtNLM"/>
    </source>
</evidence>
<dbReference type="KEGG" id="bvi:Bcep1808_6623"/>
<name>A4JTB2_BURVG</name>
<accession>A4JTB2</accession>
<dbReference type="Pfam" id="PF09673">
    <property type="entry name" value="TrbC_Ftype"/>
    <property type="match status" value="1"/>
</dbReference>
<organism evidence="1 2">
    <name type="scientific">Burkholderia vietnamiensis (strain G4 / LMG 22486)</name>
    <name type="common">Burkholderia cepacia (strain R1808)</name>
    <dbReference type="NCBI Taxonomy" id="269482"/>
    <lineage>
        <taxon>Bacteria</taxon>
        <taxon>Pseudomonadati</taxon>
        <taxon>Pseudomonadota</taxon>
        <taxon>Betaproteobacteria</taxon>
        <taxon>Burkholderiales</taxon>
        <taxon>Burkholderiaceae</taxon>
        <taxon>Burkholderia</taxon>
        <taxon>Burkholderia cepacia complex</taxon>
    </lineage>
</organism>